<proteinExistence type="predicted"/>
<feature type="transmembrane region" description="Helical" evidence="2">
    <location>
        <begin position="199"/>
        <end position="221"/>
    </location>
</feature>
<comment type="caution">
    <text evidence="3">The sequence shown here is derived from an EMBL/GenBank/DDBJ whole genome shotgun (WGS) entry which is preliminary data.</text>
</comment>
<evidence type="ECO:0000256" key="2">
    <source>
        <dbReference type="SAM" id="Phobius"/>
    </source>
</evidence>
<accession>A0A507FNW6</accession>
<protein>
    <submittedName>
        <fullName evidence="3">Uncharacterized protein</fullName>
    </submittedName>
</protein>
<sequence length="407" mass="44091">MASLIPAVSLAPIETNTGFFDLCAACTTPSSSSLAPCQAEQTRVTALCNQPATAFTNPLLVVPLANVSVQVAFSASSPRIAFFLNGPNFTAPLPLPDYDPNPQFGPFFPQDKGRSPILIHLRLPNDTQLAYGDGYSIIFKAYKTSSSTSDFQQLTFRNISIDPDTAGWAKLLRAANTTLPGGSGTGNSGKDNASPAQTIWVVVVSLLAGLALVFTLSSFFYRRWRNSRVQPKVDQGQQQMAGESEQQVLHSYYQSMGRGSPANSDDAVQAHDLYRPESQEDVIFVFTPSKKERREKGDLSIGDGRSSLNPTLASAMKGRRDVAFDSDSEGKVYPTSSRRVLFRETVDMAVVDLSEPPAAAAEDGMFDGSSSEEFSPIDDDEQDSSHLRFNDGGVERDVKAILQGKQH</sequence>
<keyword evidence="2" id="KW-0472">Membrane</keyword>
<dbReference type="Proteomes" id="UP000320333">
    <property type="component" value="Unassembled WGS sequence"/>
</dbReference>
<organism evidence="3 4">
    <name type="scientific">Chytriomyces confervae</name>
    <dbReference type="NCBI Taxonomy" id="246404"/>
    <lineage>
        <taxon>Eukaryota</taxon>
        <taxon>Fungi</taxon>
        <taxon>Fungi incertae sedis</taxon>
        <taxon>Chytridiomycota</taxon>
        <taxon>Chytridiomycota incertae sedis</taxon>
        <taxon>Chytridiomycetes</taxon>
        <taxon>Chytridiales</taxon>
        <taxon>Chytriomycetaceae</taxon>
        <taxon>Chytriomyces</taxon>
    </lineage>
</organism>
<evidence type="ECO:0000313" key="3">
    <source>
        <dbReference type="EMBL" id="TPX77026.1"/>
    </source>
</evidence>
<feature type="compositionally biased region" description="Basic and acidic residues" evidence="1">
    <location>
        <begin position="383"/>
        <end position="393"/>
    </location>
</feature>
<evidence type="ECO:0000313" key="4">
    <source>
        <dbReference type="Proteomes" id="UP000320333"/>
    </source>
</evidence>
<reference evidence="3 4" key="1">
    <citation type="journal article" date="2019" name="Sci. Rep.">
        <title>Comparative genomics of chytrid fungi reveal insights into the obligate biotrophic and pathogenic lifestyle of Synchytrium endobioticum.</title>
        <authorList>
            <person name="van de Vossenberg B.T.L.H."/>
            <person name="Warris S."/>
            <person name="Nguyen H.D.T."/>
            <person name="van Gent-Pelzer M.P.E."/>
            <person name="Joly D.L."/>
            <person name="van de Geest H.C."/>
            <person name="Bonants P.J.M."/>
            <person name="Smith D.S."/>
            <person name="Levesque C.A."/>
            <person name="van der Lee T.A.J."/>
        </authorList>
    </citation>
    <scope>NUCLEOTIDE SEQUENCE [LARGE SCALE GENOMIC DNA]</scope>
    <source>
        <strain evidence="3 4">CBS 675.73</strain>
    </source>
</reference>
<evidence type="ECO:0000256" key="1">
    <source>
        <dbReference type="SAM" id="MobiDB-lite"/>
    </source>
</evidence>
<keyword evidence="2" id="KW-1133">Transmembrane helix</keyword>
<keyword evidence="2" id="KW-0812">Transmembrane</keyword>
<dbReference type="EMBL" id="QEAP01000030">
    <property type="protein sequence ID" value="TPX77026.1"/>
    <property type="molecule type" value="Genomic_DNA"/>
</dbReference>
<name>A0A507FNW6_9FUNG</name>
<gene>
    <name evidence="3" type="ORF">CcCBS67573_g01701</name>
</gene>
<dbReference type="OrthoDB" id="10281821at2759"/>
<feature type="region of interest" description="Disordered" evidence="1">
    <location>
        <begin position="357"/>
        <end position="393"/>
    </location>
</feature>
<keyword evidence="4" id="KW-1185">Reference proteome</keyword>
<dbReference type="AlphaFoldDB" id="A0A507FNW6"/>